<dbReference type="Pfam" id="PF24105">
    <property type="entry name" value="Beta-prop_CAF1B_HIR1"/>
    <property type="match status" value="1"/>
</dbReference>
<dbReference type="InterPro" id="IPR009028">
    <property type="entry name" value="Coatomer/calthrin_app_sub_C"/>
</dbReference>
<dbReference type="InterPro" id="IPR055410">
    <property type="entry name" value="Beta-prop_CAF1B_HIR1"/>
</dbReference>
<keyword evidence="15" id="KW-0653">Protein transport</keyword>
<dbReference type="InterPro" id="IPR031120">
    <property type="entry name" value="HIR1-like"/>
</dbReference>
<feature type="repeat" description="Solcar" evidence="25">
    <location>
        <begin position="944"/>
        <end position="1043"/>
    </location>
</feature>
<dbReference type="InterPro" id="IPR011989">
    <property type="entry name" value="ARM-like"/>
</dbReference>
<keyword evidence="8 24" id="KW-0853">WD repeat</keyword>
<evidence type="ECO:0000256" key="16">
    <source>
        <dbReference type="ARBA" id="ARBA00022989"/>
    </source>
</evidence>
<reference evidence="29" key="1">
    <citation type="submission" date="2021-07" db="EMBL/GenBank/DDBJ databases">
        <title>Draft genome of Mortierella alpina, strain LL118, isolated from an aspen leaf litter sample.</title>
        <authorList>
            <person name="Yang S."/>
            <person name="Vinatzer B.A."/>
        </authorList>
    </citation>
    <scope>NUCLEOTIDE SEQUENCE</scope>
    <source>
        <strain evidence="29">LL118</strain>
    </source>
</reference>
<keyword evidence="12" id="KW-0677">Repeat</keyword>
<dbReference type="InterPro" id="IPR015943">
    <property type="entry name" value="WD40/YVTN_repeat-like_dom_sf"/>
</dbReference>
<comment type="similarity">
    <text evidence="5">Belongs to the mitochondrial carrier (TC 2.A.29) family.</text>
</comment>
<evidence type="ECO:0000256" key="26">
    <source>
        <dbReference type="SAM" id="MobiDB-lite"/>
    </source>
</evidence>
<evidence type="ECO:0000256" key="14">
    <source>
        <dbReference type="ARBA" id="ARBA00022853"/>
    </source>
</evidence>
<comment type="caution">
    <text evidence="29">The sequence shown here is derived from an EMBL/GenBank/DDBJ whole genome shotgun (WGS) entry which is preliminary data.</text>
</comment>
<feature type="repeat" description="Solcar" evidence="25">
    <location>
        <begin position="1054"/>
        <end position="1140"/>
    </location>
</feature>
<dbReference type="InterPro" id="IPR023395">
    <property type="entry name" value="MCP_dom_sf"/>
</dbReference>
<feature type="transmembrane region" description="Helical" evidence="27">
    <location>
        <begin position="1492"/>
        <end position="1511"/>
    </location>
</feature>
<keyword evidence="11 25" id="KW-0812">Transmembrane</keyword>
<evidence type="ECO:0000256" key="6">
    <source>
        <dbReference type="ARBA" id="ARBA00007306"/>
    </source>
</evidence>
<evidence type="ECO:0000256" key="19">
    <source>
        <dbReference type="ARBA" id="ARBA00023128"/>
    </source>
</evidence>
<dbReference type="Gene3D" id="2.60.40.1230">
    <property type="match status" value="1"/>
</dbReference>
<dbReference type="GO" id="GO:0000417">
    <property type="term" value="C:HIR complex"/>
    <property type="evidence" value="ECO:0007669"/>
    <property type="project" value="TreeGrafter"/>
</dbReference>
<dbReference type="SUPFAM" id="SSF53098">
    <property type="entry name" value="Ribonuclease H-like"/>
    <property type="match status" value="1"/>
</dbReference>
<dbReference type="InterPro" id="IPR020946">
    <property type="entry name" value="Flavin_mOase-like"/>
</dbReference>
<dbReference type="FunFam" id="1.50.40.10:FF:000007">
    <property type="entry name" value="Mitochondrial tricarboxylate transport protein-like"/>
    <property type="match status" value="1"/>
</dbReference>
<dbReference type="GO" id="GO:0003676">
    <property type="term" value="F:nucleic acid binding"/>
    <property type="evidence" value="ECO:0007669"/>
    <property type="project" value="InterPro"/>
</dbReference>
<dbReference type="GO" id="GO:0050660">
    <property type="term" value="F:flavin adenine dinucleotide binding"/>
    <property type="evidence" value="ECO:0007669"/>
    <property type="project" value="InterPro"/>
</dbReference>
<dbReference type="PANTHER" id="PTHR13831">
    <property type="entry name" value="MEMBER OF THE HIR1 FAMILY OF WD-REPEAT PROTEINS"/>
    <property type="match status" value="1"/>
</dbReference>
<keyword evidence="16 27" id="KW-1133">Transmembrane helix</keyword>
<evidence type="ECO:0000256" key="17">
    <source>
        <dbReference type="ARBA" id="ARBA00023002"/>
    </source>
</evidence>
<comment type="subcellular location">
    <subcellularLocation>
        <location evidence="4">Membrane</location>
        <location evidence="4">Coated pit</location>
        <topology evidence="4">Peripheral membrane protein</topology>
        <orientation evidence="4">Cytoplasmic side</orientation>
    </subcellularLocation>
    <subcellularLocation>
        <location evidence="3">Mitochondrion membrane</location>
        <topology evidence="3">Multi-pass membrane protein</topology>
    </subcellularLocation>
    <subcellularLocation>
        <location evidence="2">Nucleus</location>
    </subcellularLocation>
</comment>
<feature type="region of interest" description="Disordered" evidence="26">
    <location>
        <begin position="2834"/>
        <end position="2853"/>
    </location>
</feature>
<keyword evidence="14" id="KW-0156">Chromatin regulator</keyword>
<feature type="repeat" description="WD" evidence="24">
    <location>
        <begin position="1895"/>
        <end position="1928"/>
    </location>
</feature>
<feature type="repeat" description="WD" evidence="24">
    <location>
        <begin position="1853"/>
        <end position="1894"/>
    </location>
</feature>
<comment type="similarity">
    <text evidence="6">Belongs to the WD repeat HIR1 family.</text>
</comment>
<evidence type="ECO:0000256" key="8">
    <source>
        <dbReference type="ARBA" id="ARBA00022574"/>
    </source>
</evidence>
<dbReference type="GO" id="GO:0005634">
    <property type="term" value="C:nucleus"/>
    <property type="evidence" value="ECO:0007669"/>
    <property type="project" value="UniProtKB-SubCell"/>
</dbReference>
<dbReference type="InterPro" id="IPR011494">
    <property type="entry name" value="HIRA-like_C"/>
</dbReference>
<keyword evidence="22" id="KW-0168">Coated pit</keyword>
<dbReference type="CDD" id="cd00200">
    <property type="entry name" value="WD40"/>
    <property type="match status" value="1"/>
</dbReference>
<keyword evidence="21" id="KW-0804">Transcription</keyword>
<dbReference type="SUPFAM" id="SSF55711">
    <property type="entry name" value="Subdomain of clathrin and coatomer appendage domain"/>
    <property type="match status" value="1"/>
</dbReference>
<dbReference type="PANTHER" id="PTHR13831:SF0">
    <property type="entry name" value="PROTEIN HIRA"/>
    <property type="match status" value="1"/>
</dbReference>
<dbReference type="SUPFAM" id="SSF50978">
    <property type="entry name" value="WD40 repeat-like"/>
    <property type="match status" value="1"/>
</dbReference>
<keyword evidence="9" id="KW-0254">Endocytosis</keyword>
<dbReference type="PROSITE" id="PS50920">
    <property type="entry name" value="SOLCAR"/>
    <property type="match status" value="3"/>
</dbReference>
<protein>
    <recommendedName>
        <fullName evidence="28">Clathrin adaptor alpha/beta/gamma-adaptin appendage Ig-like subdomain domain-containing protein</fullName>
    </recommendedName>
</protein>
<dbReference type="InterPro" id="IPR002553">
    <property type="entry name" value="Clathrin/coatomer_adapt-like_N"/>
</dbReference>
<feature type="repeat" description="WD" evidence="24">
    <location>
        <begin position="1737"/>
        <end position="1770"/>
    </location>
</feature>
<organism evidence="29 30">
    <name type="scientific">Mortierella alpina</name>
    <name type="common">Oleaginous fungus</name>
    <name type="synonym">Mortierella renispora</name>
    <dbReference type="NCBI Taxonomy" id="64518"/>
    <lineage>
        <taxon>Eukaryota</taxon>
        <taxon>Fungi</taxon>
        <taxon>Fungi incertae sedis</taxon>
        <taxon>Mucoromycota</taxon>
        <taxon>Mortierellomycotina</taxon>
        <taxon>Mortierellomycetes</taxon>
        <taxon>Mortierellales</taxon>
        <taxon>Mortierellaceae</taxon>
        <taxon>Mortierella</taxon>
    </lineage>
</organism>
<feature type="domain" description="Clathrin adaptor alpha/beta/gamma-adaptin appendage Ig-like subdomain" evidence="28">
    <location>
        <begin position="704"/>
        <end position="813"/>
    </location>
</feature>
<keyword evidence="13" id="KW-0274">FAD</keyword>
<feature type="compositionally biased region" description="Basic and acidic residues" evidence="26">
    <location>
        <begin position="603"/>
        <end position="614"/>
    </location>
</feature>
<dbReference type="GO" id="GO:0004499">
    <property type="term" value="F:N,N-dimethylaniline monooxygenase activity"/>
    <property type="evidence" value="ECO:0007669"/>
    <property type="project" value="InterPro"/>
</dbReference>
<dbReference type="Pfam" id="PF00743">
    <property type="entry name" value="FMO-like"/>
    <property type="match status" value="1"/>
</dbReference>
<dbReference type="Gene3D" id="2.130.10.10">
    <property type="entry name" value="YVTN repeat-like/Quinoprotein amine dehydrogenase"/>
    <property type="match status" value="2"/>
</dbReference>
<dbReference type="FunFam" id="1.25.10.10:FF:000020">
    <property type="entry name" value="AP-2 complex subunit alpha"/>
    <property type="match status" value="1"/>
</dbReference>
<feature type="region of interest" description="Disordered" evidence="26">
    <location>
        <begin position="603"/>
        <end position="626"/>
    </location>
</feature>
<dbReference type="Pfam" id="PF21762">
    <property type="entry name" value="DEDDh_C"/>
    <property type="match status" value="1"/>
</dbReference>
<dbReference type="InterPro" id="IPR016024">
    <property type="entry name" value="ARM-type_fold"/>
</dbReference>
<dbReference type="Pfam" id="PF07569">
    <property type="entry name" value="Hira"/>
    <property type="match status" value="1"/>
</dbReference>
<evidence type="ECO:0000256" key="20">
    <source>
        <dbReference type="ARBA" id="ARBA00023136"/>
    </source>
</evidence>
<dbReference type="InterPro" id="IPR018108">
    <property type="entry name" value="MCP_transmembrane"/>
</dbReference>
<dbReference type="InterPro" id="IPR001680">
    <property type="entry name" value="WD40_rpt"/>
</dbReference>
<evidence type="ECO:0000256" key="15">
    <source>
        <dbReference type="ARBA" id="ARBA00022927"/>
    </source>
</evidence>
<evidence type="ECO:0000256" key="5">
    <source>
        <dbReference type="ARBA" id="ARBA00006375"/>
    </source>
</evidence>
<dbReference type="Pfam" id="PF01602">
    <property type="entry name" value="Adaptin_N"/>
    <property type="match status" value="1"/>
</dbReference>
<dbReference type="GO" id="GO:0031491">
    <property type="term" value="F:nucleosome binding"/>
    <property type="evidence" value="ECO:0007669"/>
    <property type="project" value="TreeGrafter"/>
</dbReference>
<evidence type="ECO:0000256" key="2">
    <source>
        <dbReference type="ARBA" id="ARBA00004123"/>
    </source>
</evidence>
<evidence type="ECO:0000259" key="28">
    <source>
        <dbReference type="SMART" id="SM00809"/>
    </source>
</evidence>
<keyword evidence="20 25" id="KW-0472">Membrane</keyword>
<keyword evidence="18" id="KW-0805">Transcription regulation</keyword>
<dbReference type="GO" id="GO:0006355">
    <property type="term" value="P:regulation of DNA-templated transcription"/>
    <property type="evidence" value="ECO:0007669"/>
    <property type="project" value="InterPro"/>
</dbReference>
<dbReference type="Gene3D" id="1.50.40.10">
    <property type="entry name" value="Mitochondrial carrier domain"/>
    <property type="match status" value="1"/>
</dbReference>
<dbReference type="InterPro" id="IPR019775">
    <property type="entry name" value="WD40_repeat_CS"/>
</dbReference>
<dbReference type="GO" id="GO:0006338">
    <property type="term" value="P:chromatin remodeling"/>
    <property type="evidence" value="ECO:0007669"/>
    <property type="project" value="InterPro"/>
</dbReference>
<dbReference type="Gene3D" id="3.30.310.10">
    <property type="entry name" value="TATA-Binding Protein"/>
    <property type="match status" value="1"/>
</dbReference>
<sequence length="3061" mass="338932">MAMRGLTVFIADIRNCRVRELEEKRINKEMANIRTKFKEGNLSGYDKKKYVCKLLYMYILGWDIDFGHMEAVNLISSSKYSEKQIGYLGITLLMHENSDLVRLVVNSIRKDLDDNNEIHNCLALHAIANIGGREMAESLASDVHRLLVSPNSKSFVKKKAALTMLRLFRKHPDVIPAPDWAERITNIIDDYDLGVCLSVTSLITALAQQYPEAFMMAIPKAIMRLHKVIVERDFSADYVYYKIPIPWLQVKLLRLLQYFPPTEDPNMSEMLHNVLQTIINNSQETPRNVQHNNAQNAILFEAINLAIHLDCESDIVRQATNILARFILSKETNVRYLGLETMAHLAAVTDELDEIKKHEETIILSLRDKDISVRRRGLDLLYSMCDVTNAKTIVSELIRYLHIADYALREEMVLKIAIMTEKYATEHSWYVDVILQLISSAGDHVGEEVWYRVVQIVTNHENLQEYSAKMVLHYMRSPHCHENMLKVGGYILGEYGHLIANLPGASPIEQFNTLHARFGLCSLATRALLLSTYIKFVNLFPEIKGAILAVFNQYRHVLDAELQQRACEYMAIATMPTDDLLQTVCEEMPQFPERESALLSRLNEKTSQTEDKRTWNIGGKDSNDKTPANLLAAKERNENGSVDDLVAGVNSANINATGAATEDGTPVANGASAPAAQPTAASSSAVKGLAWKDQLAPGYEQWYNRLRDGADGVLYEDSILQIGIKSEYHGHLGRLAIYFGNKTHTQLNSFAVTVEAPDGLVVASSHTLATSIGPSTQIQQLYSLECQQIVSEVPLIRISYQAGSTQSIYLRLPVLLSRFIEPIQLSSADYFARWKQIGGAPREVQAIIKAPGKINLEKARSILVNHRLGICENVDPKPGNFVATGVLNTSLSGKVGCLLRLEPNRETDMYRLTVRTTPLILLLSSASSSFISITINIMATKRKDPPLYTLTAGSIAGAIEATITYPTEFVKTQLQLQDGSKGVVGKGGATRVQQVPKGPIDILVTTVRTQGVGAIYRGLSAMVIGNTAKAGVRFFAFDQFKELLKDSEGKTTGARSVLAGLGAGMTEAVLVVTPSETIKTKLIHDGNLAKPQYRGLVHGVQSIVKAEGLGGIYRGVVPVMARQGANSAVRFGVYSSLNDYVKSGLAPGATMPATYTFGIGAIAGIITVYTTMPLDVIKTKMQGLNARQLYSGVFDCSWKVFKHEGILSFWNGATPRLARLSMSGGIVFSIYESTMKVLRRIDSDSRPIPRNLPRPDSPQDMGLTKTYRDGTTPTIAIIGAGVSGLCAAIQLQRQLQLTTYKVFELESDVGGTWFSNTYPGCQSDAPIHLYSYSFAPNYEFTKKFVPQSEVLAYLKATAKTYNVYDKIQFKTRVSSMQWNEGRKKWSLRWVKDSTGEEGAYEADIVLHAAGVLRLPKLPKEFEAFEGEMFHSARWNHAVDLQGKRVGVVGTSASGVQVVSAIADSVKSLDVYGRSPAYITPQLNMRYNRVWRFLFQYVPFFFMLYRTFWYYYVDSTILLYHKMAWFSALHRIAVYFVAWLHRFWHLPSEPTLRRKLTPEYEIAARRIVLSDTYFATFKKPHVDLHQDAIVSVKGNTIETKDGSTRELDVLVLATGFDWISNFPVGYWTGSGGVDITTSWGESPTTYYGTCVPKAPNFFLIWGPNSGVAHHALTSMVEIQVMYAIRAVSLMMEQDFASMEIKQEAAEDFLRFLDKRMERTIFTTKVLPKFVNSQGKCHEKAKKAPIYSLHVHPDGTRLATGAQDAKVKIWNLAPIIDADKDQEDARRHLCTMSLHNGAVLCVKWSNGEGKHLATGSDDMIVMIWQLDRSSESWGGSSFGNTDGPNVENWRGVKRLAGHESDVTDVAWSPENTYLASAGLDSKIIIWDGKTFDRVMTLDQHQGFVKGLTWDPVGKYLASQSDDKSVRIWRITDWEVEVEVKEPFMQSSGTTFFRRLSWSPDGGHIATANAFNGSIPVASIITRDNWKADISLVGHSAPVEVVAFNPLLFKHTDSAGNIGFTSICAVGSQDRGISVWRTHEPRPFVCIKELFEHSFLDLSWTPDGQSLFACSYDGTIAVLLFQSENLGEAVPAEERHRLLAKYGYERRGEIMAETPIQLAMEEQLKESSVKSRMDELMQHDSSMEGVTSTFAAPSDPSVFASASIASTSSATLASTASPDAPGPPRPAETHIIASEQSVTMTSDGKKRIKPLFLGNGMGAAPIVRAPAVPNAAGSQSRATDALNRVERGDPVMTLPEGGIQTVVVGTKRKDAPTNGVLNLGAAKKGPDGNLKGRSGGQKEEDISSRPAIATPLLAVSKVRLGIPLVRSHITRNRAGLECHNSLSGSEPAKVIYSSKGAIVWTDYLPSSVLLMTGNSQFSAVATEDAGLYVYSPAGRRLMPCILLESSATLMECEGEHLMVITSCGLVSSWNVIQQTTALSSISIAPILQPTAYATDTTASSVAITSATVRQNGLPLLTTSAGQGFTYHGGMKTWVKVVDPWFSTSSFFGADPALGVPSSSGLGRESFGKDSVSQRRGVLALLQAAATGGRQEKDAAFAQELLNVDEAVQSVVTLAHLENQLASAQVLGSPTEFKQWLRCYVQKLADESIVARVEELCKYLLGPVYQGGEKSEWQPTILGFEKRELLKELLPVLSSNRSLQRVVREYLSGLEMVNKARERTVSSPLTLYEWTKECPKDMRKDLETFFTSKEFLDRENVFYKGFDDKIKRWIPLISLSGLEQSRTMICHRFHHTFMNLHAAQDTTFSQVSSAPRMPLAAAYKKFTKDIERANKQNKAAERLLGWKRELDRATEMVNTAPNNDSNNNNNKNSNIVVIDLEQEESESSSDPAKDVQSTSTRTVSALLSPQESVAASSGMWFISVDIESFEFEHSKILEIGWSIWDSGVHKFIDKHYAISEYRHLKNGKYVADRRDRFMFGETVWAGLQNSIAAFQEDLETAAKRNSEGLFVLIAHDMASDEGYLRKMGVEFPRGMIKFDTVELNGARVGDSNVKTGLGKLLDEVEIENYSLHNAGNDAHYTLDLFLWLVRNNVKQNGSAVEGGAPSLSS</sequence>
<evidence type="ECO:0000256" key="22">
    <source>
        <dbReference type="ARBA" id="ARBA00023176"/>
    </source>
</evidence>
<evidence type="ECO:0000313" key="30">
    <source>
        <dbReference type="Proteomes" id="UP000717515"/>
    </source>
</evidence>
<keyword evidence="7" id="KW-0813">Transport</keyword>
<evidence type="ECO:0000256" key="21">
    <source>
        <dbReference type="ARBA" id="ARBA00023163"/>
    </source>
</evidence>
<evidence type="ECO:0000256" key="18">
    <source>
        <dbReference type="ARBA" id="ARBA00023015"/>
    </source>
</evidence>
<dbReference type="Proteomes" id="UP000717515">
    <property type="component" value="Unassembled WGS sequence"/>
</dbReference>
<evidence type="ECO:0000256" key="4">
    <source>
        <dbReference type="ARBA" id="ARBA00004277"/>
    </source>
</evidence>
<dbReference type="GO" id="GO:0006897">
    <property type="term" value="P:endocytosis"/>
    <property type="evidence" value="ECO:0007669"/>
    <property type="project" value="UniProtKB-KW"/>
</dbReference>
<dbReference type="GO" id="GO:0031966">
    <property type="term" value="C:mitochondrial membrane"/>
    <property type="evidence" value="ECO:0007669"/>
    <property type="project" value="UniProtKB-SubCell"/>
</dbReference>
<feature type="repeat" description="Solcar" evidence="25">
    <location>
        <begin position="1151"/>
        <end position="1237"/>
    </location>
</feature>
<dbReference type="InterPro" id="IPR008152">
    <property type="entry name" value="Clathrin_a/b/g-adaptin_app_Ig"/>
</dbReference>
<dbReference type="Gene3D" id="3.50.50.60">
    <property type="entry name" value="FAD/NAD(P)-binding domain"/>
    <property type="match status" value="2"/>
</dbReference>
<dbReference type="SUPFAM" id="SSF103506">
    <property type="entry name" value="Mitochondrial carrier"/>
    <property type="match status" value="1"/>
</dbReference>
<accession>A0A9P8D206</accession>
<evidence type="ECO:0000256" key="24">
    <source>
        <dbReference type="PROSITE-ProRule" id="PRU00221"/>
    </source>
</evidence>
<keyword evidence="23" id="KW-0539">Nucleus</keyword>
<dbReference type="Pfam" id="PF02883">
    <property type="entry name" value="Alpha_adaptinC2"/>
    <property type="match status" value="1"/>
</dbReference>
<dbReference type="SUPFAM" id="SSF48371">
    <property type="entry name" value="ARM repeat"/>
    <property type="match status" value="1"/>
</dbReference>
<dbReference type="InterPro" id="IPR019015">
    <property type="entry name" value="HIRA_B_motif"/>
</dbReference>
<dbReference type="PROSITE" id="PS50294">
    <property type="entry name" value="WD_REPEATS_REGION"/>
    <property type="match status" value="4"/>
</dbReference>
<feature type="repeat" description="WD" evidence="24">
    <location>
        <begin position="1790"/>
        <end position="1825"/>
    </location>
</feature>
<dbReference type="GO" id="GO:0006351">
    <property type="term" value="P:DNA-templated transcription"/>
    <property type="evidence" value="ECO:0007669"/>
    <property type="project" value="InterPro"/>
</dbReference>
<dbReference type="EMBL" id="JAIFTL010000020">
    <property type="protein sequence ID" value="KAG9326410.1"/>
    <property type="molecule type" value="Genomic_DNA"/>
</dbReference>
<comment type="function">
    <text evidence="1">Required for replication-independent chromatin assembly and for the periodic repression of histone gene transcription during the cell cycle.</text>
</comment>
<evidence type="ECO:0000256" key="12">
    <source>
        <dbReference type="ARBA" id="ARBA00022737"/>
    </source>
</evidence>
<keyword evidence="10" id="KW-0285">Flavoprotein</keyword>
<dbReference type="InterPro" id="IPR036188">
    <property type="entry name" value="FAD/NAD-bd_sf"/>
</dbReference>
<dbReference type="SMART" id="SM00809">
    <property type="entry name" value="Alpha_adaptinC2"/>
    <property type="match status" value="1"/>
</dbReference>
<dbReference type="GO" id="GO:0006886">
    <property type="term" value="P:intracellular protein transport"/>
    <property type="evidence" value="ECO:0007669"/>
    <property type="project" value="InterPro"/>
</dbReference>
<dbReference type="GO" id="GO:0050661">
    <property type="term" value="F:NADP binding"/>
    <property type="evidence" value="ECO:0007669"/>
    <property type="project" value="InterPro"/>
</dbReference>
<dbReference type="InterPro" id="IPR012295">
    <property type="entry name" value="TBP_dom_sf"/>
</dbReference>
<dbReference type="Pfam" id="PF00153">
    <property type="entry name" value="Mito_carr"/>
    <property type="match status" value="3"/>
</dbReference>
<evidence type="ECO:0000256" key="1">
    <source>
        <dbReference type="ARBA" id="ARBA00002677"/>
    </source>
</evidence>
<dbReference type="Gene3D" id="1.25.10.10">
    <property type="entry name" value="Leucine-rich Repeat Variant"/>
    <property type="match status" value="1"/>
</dbReference>
<dbReference type="GO" id="GO:0000785">
    <property type="term" value="C:chromatin"/>
    <property type="evidence" value="ECO:0007669"/>
    <property type="project" value="TreeGrafter"/>
</dbReference>
<name>A0A9P8D206_MORAP</name>
<dbReference type="SMART" id="SM00320">
    <property type="entry name" value="WD40"/>
    <property type="match status" value="6"/>
</dbReference>
<evidence type="ECO:0000256" key="11">
    <source>
        <dbReference type="ARBA" id="ARBA00022692"/>
    </source>
</evidence>
<dbReference type="Pfam" id="PF02296">
    <property type="entry name" value="Alpha_adaptin_C"/>
    <property type="match status" value="1"/>
</dbReference>
<feature type="region of interest" description="Disordered" evidence="26">
    <location>
        <begin position="657"/>
        <end position="676"/>
    </location>
</feature>
<dbReference type="SUPFAM" id="SSF49348">
    <property type="entry name" value="Clathrin adaptor appendage domain"/>
    <property type="match status" value="1"/>
</dbReference>
<dbReference type="InterPro" id="IPR013041">
    <property type="entry name" value="Clathrin_app_Ig-like_sf"/>
</dbReference>
<dbReference type="InterPro" id="IPR036322">
    <property type="entry name" value="WD40_repeat_dom_sf"/>
</dbReference>
<keyword evidence="17" id="KW-0560">Oxidoreductase</keyword>
<dbReference type="PROSITE" id="PS50082">
    <property type="entry name" value="WD_REPEATS_2"/>
    <property type="match status" value="4"/>
</dbReference>
<evidence type="ECO:0000313" key="29">
    <source>
        <dbReference type="EMBL" id="KAG9326410.1"/>
    </source>
</evidence>
<dbReference type="InterPro" id="IPR036397">
    <property type="entry name" value="RNaseH_sf"/>
</dbReference>
<dbReference type="InterPro" id="IPR048519">
    <property type="entry name" value="Gfd2/YDR514C-like_C"/>
</dbReference>
<evidence type="ECO:0000256" key="3">
    <source>
        <dbReference type="ARBA" id="ARBA00004225"/>
    </source>
</evidence>
<evidence type="ECO:0000256" key="10">
    <source>
        <dbReference type="ARBA" id="ARBA00022630"/>
    </source>
</evidence>
<dbReference type="SUPFAM" id="SSF51905">
    <property type="entry name" value="FAD/NAD(P)-binding domain"/>
    <property type="match status" value="2"/>
</dbReference>
<keyword evidence="19" id="KW-0496">Mitochondrion</keyword>
<gene>
    <name evidence="29" type="ORF">KVV02_008030</name>
</gene>
<evidence type="ECO:0000256" key="25">
    <source>
        <dbReference type="PROSITE-ProRule" id="PRU00282"/>
    </source>
</evidence>
<evidence type="ECO:0000256" key="9">
    <source>
        <dbReference type="ARBA" id="ARBA00022583"/>
    </source>
</evidence>
<dbReference type="Pfam" id="PF09453">
    <property type="entry name" value="HIRA_B"/>
    <property type="match status" value="1"/>
</dbReference>
<dbReference type="Gene3D" id="3.30.420.10">
    <property type="entry name" value="Ribonuclease H-like superfamily/Ribonuclease H"/>
    <property type="match status" value="1"/>
</dbReference>
<feature type="region of interest" description="Disordered" evidence="26">
    <location>
        <begin position="2278"/>
        <end position="2300"/>
    </location>
</feature>
<evidence type="ECO:0000256" key="27">
    <source>
        <dbReference type="SAM" id="Phobius"/>
    </source>
</evidence>
<evidence type="ECO:0000256" key="23">
    <source>
        <dbReference type="ARBA" id="ARBA00023242"/>
    </source>
</evidence>
<evidence type="ECO:0000256" key="13">
    <source>
        <dbReference type="ARBA" id="ARBA00022827"/>
    </source>
</evidence>
<evidence type="ECO:0000256" key="7">
    <source>
        <dbReference type="ARBA" id="ARBA00022448"/>
    </source>
</evidence>
<proteinExistence type="inferred from homology"/>
<dbReference type="PROSITE" id="PS00678">
    <property type="entry name" value="WD_REPEATS_1"/>
    <property type="match status" value="1"/>
</dbReference>
<dbReference type="GO" id="GO:0030122">
    <property type="term" value="C:AP-2 adaptor complex"/>
    <property type="evidence" value="ECO:0007669"/>
    <property type="project" value="UniProtKB-ARBA"/>
</dbReference>
<dbReference type="InterPro" id="IPR003164">
    <property type="entry name" value="Clathrin_a-adaptin_app_sub_C"/>
</dbReference>
<dbReference type="InterPro" id="IPR012337">
    <property type="entry name" value="RNaseH-like_sf"/>
</dbReference>